<dbReference type="PROSITE" id="PS51194">
    <property type="entry name" value="HELICASE_CTER"/>
    <property type="match status" value="1"/>
</dbReference>
<dbReference type="InParanoid" id="A0A7L9FGQ1"/>
<dbReference type="AlphaFoldDB" id="A0A7L9FGQ1"/>
<keyword evidence="7" id="KW-0347">Helicase</keyword>
<dbReference type="PANTHER" id="PTHR47957:SF3">
    <property type="entry name" value="ATP-DEPENDENT HELICASE HRQ1"/>
    <property type="match status" value="1"/>
</dbReference>
<keyword evidence="1" id="KW-0547">Nucleotide-binding</keyword>
<dbReference type="InterPro" id="IPR027417">
    <property type="entry name" value="P-loop_NTPase"/>
</dbReference>
<dbReference type="GO" id="GO:0006289">
    <property type="term" value="P:nucleotide-excision repair"/>
    <property type="evidence" value="ECO:0007669"/>
    <property type="project" value="TreeGrafter"/>
</dbReference>
<dbReference type="GO" id="GO:0016787">
    <property type="term" value="F:hydrolase activity"/>
    <property type="evidence" value="ECO:0007669"/>
    <property type="project" value="UniProtKB-KW"/>
</dbReference>
<evidence type="ECO:0000256" key="2">
    <source>
        <dbReference type="ARBA" id="ARBA00022801"/>
    </source>
</evidence>
<dbReference type="InterPro" id="IPR014013">
    <property type="entry name" value="Helic_SF1/SF2_ATP-bd_DinG/Rad3"/>
</dbReference>
<dbReference type="PROSITE" id="PS51193">
    <property type="entry name" value="HELICASE_ATP_BIND_2"/>
    <property type="match status" value="1"/>
</dbReference>
<evidence type="ECO:0000259" key="6">
    <source>
        <dbReference type="PROSITE" id="PS51194"/>
    </source>
</evidence>
<sequence length="1201" mass="137314">MHSWRGTQESRQGLSLEETPELLDIYHEILLNEIAVVRGNSIFAKTIPSSIGYIAYSDFPNYTYTNVERALDYATLLYAILNAVRRRTTGYDLRDLTRVEEEDAKRVREELGRLVEKIKSKAGYIDGCAEGLPTRLAGTGHDLLDGLNCIVLVLLYTGLVKPVFTVPDDNLNYLEVSEKLIREASAESGNSVKTVKAESVSDLIGIKHYHQLERFFSSFGLRSSDISKAYQDLKQKLEVNRYVFFKTMHGELFRMVSFARSLPDRITNYEAHVLPFIANPRRDVEGDEAPDLSRQVDELKGLLKQYFESNKVTRADEIASAVVSSLKEAGYGRLRLFQYKYLSDILEKASRSSAASGMDIVLSSPVASGKTLIFTVFIIAKILALKARSKEGGDSTRFKAILIYPRKSLASDQLKKIIELLYFLNKELESIDKNLKLRVAIRDGDSLKQDRDNVERQKLRDLELNIGGRAELYHGYSDEEYYVELRREDGYSEKIDWLFDTKSIEDYGKVDILVTNEVMLYQLSRDSIVSGETFREFARRVGTIVVDEAHIYRDAESREKLSASLVAFIIAALEDSTDPTGELKRFDFVMSSATLTNRAGSDKSSGLNPSGVLGVVNLRKRHEEGKEREKRVVQEIRNFIRMITGERLYDRLGDRELVYHDYYALLSESYVGPSSTYRGGYKVDISMVTHPFPEKSSKTSLNKSLVTVLHWVNALRSLPVKELKRSFSIAFIDSRESQGEIYSYFINRQIVEAKDHVDRVLLTFTSVGRGKDLSKGRREVTAVEAMLAPFFGDRQVKPSLFDILFRSPHEDKAGDTVMLPFRFHNLSFYITLDKLREVSRTPVEDVKDVSRKVQHVFPDVFEFVRRVSEQHKSFVDRHHGLLGRRKRHQLEQKMRNGELRLVLSTSTLEVGVDFPNLVLTVQYGSEPNPSELQQRWGRSGRSLDSLYVSTLVLIQRNTGEDLTFLDPLEAFTYVFNLKPIATGMSPLEDLIVSRVAASIVIDVKGRKSTTEFLYLGEKLKETLGEIFGYSPPYYEEWLLAVKKFSSIKDEHAYKYDFNFLIDRIMDCRENLPPIEEVILEIKHELEENSARRHNEKINLLSYIYRLEDIRRKFGREISSECHSMLIQLRVRLIEKLMDTLPSSVQGKIASEIPAKITPPGVYSDLLEPEKFLYILPSSKSEYESISDFVEASYEVRPLHSG</sequence>
<evidence type="ECO:0000259" key="5">
    <source>
        <dbReference type="PROSITE" id="PS51193"/>
    </source>
</evidence>
<dbReference type="SMART" id="SM00490">
    <property type="entry name" value="HELICc"/>
    <property type="match status" value="1"/>
</dbReference>
<dbReference type="GO" id="GO:0036297">
    <property type="term" value="P:interstrand cross-link repair"/>
    <property type="evidence" value="ECO:0007669"/>
    <property type="project" value="TreeGrafter"/>
</dbReference>
<keyword evidence="2" id="KW-0378">Hydrolase</keyword>
<name>A0A7L9FGQ1_9CREN</name>
<evidence type="ECO:0000256" key="3">
    <source>
        <dbReference type="ARBA" id="ARBA00022840"/>
    </source>
</evidence>
<dbReference type="PANTHER" id="PTHR47957">
    <property type="entry name" value="ATP-DEPENDENT HELICASE HRQ1"/>
    <property type="match status" value="1"/>
</dbReference>
<feature type="domain" description="Helicase C-terminal" evidence="6">
    <location>
        <begin position="845"/>
        <end position="988"/>
    </location>
</feature>
<dbReference type="InterPro" id="IPR014001">
    <property type="entry name" value="Helicase_ATP-bd"/>
</dbReference>
<dbReference type="KEGG" id="thel:IG193_00640"/>
<dbReference type="GeneID" id="59148358"/>
<evidence type="ECO:0000313" key="7">
    <source>
        <dbReference type="EMBL" id="QOJ79008.1"/>
    </source>
</evidence>
<dbReference type="InterPro" id="IPR001650">
    <property type="entry name" value="Helicase_C-like"/>
</dbReference>
<organism evidence="7 8">
    <name type="scientific">Infirmifilum lucidum</name>
    <dbReference type="NCBI Taxonomy" id="2776706"/>
    <lineage>
        <taxon>Archaea</taxon>
        <taxon>Thermoproteota</taxon>
        <taxon>Thermoprotei</taxon>
        <taxon>Thermofilales</taxon>
        <taxon>Thermofilaceae</taxon>
        <taxon>Infirmifilum</taxon>
    </lineage>
</organism>
<feature type="domain" description="Helicase ATP-binding" evidence="4">
    <location>
        <begin position="351"/>
        <end position="613"/>
    </location>
</feature>
<proteinExistence type="predicted"/>
<dbReference type="EMBL" id="CP062310">
    <property type="protein sequence ID" value="QOJ79008.1"/>
    <property type="molecule type" value="Genomic_DNA"/>
</dbReference>
<accession>A0A7L9FGQ1</accession>
<dbReference type="Gene3D" id="3.40.50.300">
    <property type="entry name" value="P-loop containing nucleotide triphosphate hydrolases"/>
    <property type="match status" value="2"/>
</dbReference>
<dbReference type="InterPro" id="IPR011545">
    <property type="entry name" value="DEAD/DEAH_box_helicase_dom"/>
</dbReference>
<dbReference type="Pfam" id="PF00271">
    <property type="entry name" value="Helicase_C"/>
    <property type="match status" value="1"/>
</dbReference>
<evidence type="ECO:0000256" key="1">
    <source>
        <dbReference type="ARBA" id="ARBA00022741"/>
    </source>
</evidence>
<evidence type="ECO:0000259" key="4">
    <source>
        <dbReference type="PROSITE" id="PS51192"/>
    </source>
</evidence>
<keyword evidence="8" id="KW-1185">Reference proteome</keyword>
<dbReference type="Pfam" id="PF00270">
    <property type="entry name" value="DEAD"/>
    <property type="match status" value="1"/>
</dbReference>
<dbReference type="GO" id="GO:0005524">
    <property type="term" value="F:ATP binding"/>
    <property type="evidence" value="ECO:0007669"/>
    <property type="project" value="UniProtKB-KW"/>
</dbReference>
<dbReference type="Proteomes" id="UP000594121">
    <property type="component" value="Chromosome"/>
</dbReference>
<protein>
    <submittedName>
        <fullName evidence="7">DEAD/DEAH box helicase</fullName>
    </submittedName>
</protein>
<dbReference type="SMART" id="SM00487">
    <property type="entry name" value="DEXDc"/>
    <property type="match status" value="1"/>
</dbReference>
<feature type="domain" description="Helicase ATP-binding" evidence="5">
    <location>
        <begin position="324"/>
        <end position="629"/>
    </location>
</feature>
<dbReference type="SUPFAM" id="SSF52540">
    <property type="entry name" value="P-loop containing nucleoside triphosphate hydrolases"/>
    <property type="match status" value="2"/>
</dbReference>
<dbReference type="GO" id="GO:0003676">
    <property type="term" value="F:nucleic acid binding"/>
    <property type="evidence" value="ECO:0007669"/>
    <property type="project" value="InterPro"/>
</dbReference>
<dbReference type="GO" id="GO:0043138">
    <property type="term" value="F:3'-5' DNA helicase activity"/>
    <property type="evidence" value="ECO:0007669"/>
    <property type="project" value="TreeGrafter"/>
</dbReference>
<dbReference type="PROSITE" id="PS51192">
    <property type="entry name" value="HELICASE_ATP_BIND_1"/>
    <property type="match status" value="1"/>
</dbReference>
<gene>
    <name evidence="7" type="ORF">IG193_00640</name>
</gene>
<evidence type="ECO:0000313" key="8">
    <source>
        <dbReference type="Proteomes" id="UP000594121"/>
    </source>
</evidence>
<dbReference type="RefSeq" id="WP_192818980.1">
    <property type="nucleotide sequence ID" value="NZ_CP062310.1"/>
</dbReference>
<keyword evidence="3" id="KW-0067">ATP-binding</keyword>
<reference evidence="7 8" key="1">
    <citation type="submission" date="2020-10" db="EMBL/GenBank/DDBJ databases">
        <title>Thermofilum lucidum 3507LT sp. nov. a novel member of Thermofilaceae family isolated from Chile hot spring, and proposal of description order Thermofilales.</title>
        <authorList>
            <person name="Zayulina K.S."/>
            <person name="Elcheninov A.G."/>
            <person name="Toshchakov S.V."/>
            <person name="Kublanov I.V."/>
        </authorList>
    </citation>
    <scope>NUCLEOTIDE SEQUENCE [LARGE SCALE GENOMIC DNA]</scope>
    <source>
        <strain evidence="7 8">3507LT</strain>
    </source>
</reference>